<keyword evidence="2" id="KW-1185">Reference proteome</keyword>
<dbReference type="STRING" id="33114.A0A2G2VJU1"/>
<name>A0A2G2VJU1_CAPBA</name>
<evidence type="ECO:0000313" key="1">
    <source>
        <dbReference type="EMBL" id="PHT33244.1"/>
    </source>
</evidence>
<reference evidence="2" key="2">
    <citation type="journal article" date="2017" name="J. Anim. Genet.">
        <title>Multiple reference genome sequences of hot pepper reveal the massive evolution of plant disease resistance genes by retroduplication.</title>
        <authorList>
            <person name="Kim S."/>
            <person name="Park J."/>
            <person name="Yeom S.-I."/>
            <person name="Kim Y.-M."/>
            <person name="Seo E."/>
            <person name="Kim K.-T."/>
            <person name="Kim M.-S."/>
            <person name="Lee J.M."/>
            <person name="Cheong K."/>
            <person name="Shin H.-S."/>
            <person name="Kim S.-B."/>
            <person name="Han K."/>
            <person name="Lee J."/>
            <person name="Park M."/>
            <person name="Lee H.-A."/>
            <person name="Lee H.-Y."/>
            <person name="Lee Y."/>
            <person name="Oh S."/>
            <person name="Lee J.H."/>
            <person name="Choi E."/>
            <person name="Choi E."/>
            <person name="Lee S.E."/>
            <person name="Jeon J."/>
            <person name="Kim H."/>
            <person name="Choi G."/>
            <person name="Song H."/>
            <person name="Lee J."/>
            <person name="Lee S.-C."/>
            <person name="Kwon J.-K."/>
            <person name="Lee H.-Y."/>
            <person name="Koo N."/>
            <person name="Hong Y."/>
            <person name="Kim R.W."/>
            <person name="Kang W.-H."/>
            <person name="Huh J.H."/>
            <person name="Kang B.-C."/>
            <person name="Yang T.-J."/>
            <person name="Lee Y.-H."/>
            <person name="Bennetzen J.L."/>
            <person name="Choi D."/>
        </authorList>
    </citation>
    <scope>NUCLEOTIDE SEQUENCE [LARGE SCALE GENOMIC DNA]</scope>
    <source>
        <strain evidence="2">cv. PBC81</strain>
    </source>
</reference>
<gene>
    <name evidence="1" type="ORF">CQW23_29581</name>
</gene>
<comment type="caution">
    <text evidence="1">The sequence shown here is derived from an EMBL/GenBank/DDBJ whole genome shotgun (WGS) entry which is preliminary data.</text>
</comment>
<sequence>MNVEWCCVATFYWPASVKWFDRHGIVVDKDLWENGISKDSVCHICELLFDNRKYIVVVVDSRSSKLNTVIYESLSDIIRCFNVLAAYKIVTHHAPIIVYKLIIVWNECKQEGRGNDLKSVVVLDSSREKHLEDRINKSSIRDVQYLPSHGNYLSGRLRGRI</sequence>
<dbReference type="EMBL" id="MLFT02000012">
    <property type="protein sequence ID" value="PHT33244.1"/>
    <property type="molecule type" value="Genomic_DNA"/>
</dbReference>
<protein>
    <submittedName>
        <fullName evidence="1">Uncharacterized protein</fullName>
    </submittedName>
</protein>
<dbReference type="Proteomes" id="UP000224567">
    <property type="component" value="Unassembled WGS sequence"/>
</dbReference>
<proteinExistence type="predicted"/>
<evidence type="ECO:0000313" key="2">
    <source>
        <dbReference type="Proteomes" id="UP000224567"/>
    </source>
</evidence>
<accession>A0A2G2VJU1</accession>
<organism evidence="1 2">
    <name type="scientific">Capsicum baccatum</name>
    <name type="common">Peruvian pepper</name>
    <dbReference type="NCBI Taxonomy" id="33114"/>
    <lineage>
        <taxon>Eukaryota</taxon>
        <taxon>Viridiplantae</taxon>
        <taxon>Streptophyta</taxon>
        <taxon>Embryophyta</taxon>
        <taxon>Tracheophyta</taxon>
        <taxon>Spermatophyta</taxon>
        <taxon>Magnoliopsida</taxon>
        <taxon>eudicotyledons</taxon>
        <taxon>Gunneridae</taxon>
        <taxon>Pentapetalae</taxon>
        <taxon>asterids</taxon>
        <taxon>lamiids</taxon>
        <taxon>Solanales</taxon>
        <taxon>Solanaceae</taxon>
        <taxon>Solanoideae</taxon>
        <taxon>Capsiceae</taxon>
        <taxon>Capsicum</taxon>
    </lineage>
</organism>
<reference evidence="1 2" key="1">
    <citation type="journal article" date="2017" name="Genome Biol.">
        <title>New reference genome sequences of hot pepper reveal the massive evolution of plant disease-resistance genes by retroduplication.</title>
        <authorList>
            <person name="Kim S."/>
            <person name="Park J."/>
            <person name="Yeom S.I."/>
            <person name="Kim Y.M."/>
            <person name="Seo E."/>
            <person name="Kim K.T."/>
            <person name="Kim M.S."/>
            <person name="Lee J.M."/>
            <person name="Cheong K."/>
            <person name="Shin H.S."/>
            <person name="Kim S.B."/>
            <person name="Han K."/>
            <person name="Lee J."/>
            <person name="Park M."/>
            <person name="Lee H.A."/>
            <person name="Lee H.Y."/>
            <person name="Lee Y."/>
            <person name="Oh S."/>
            <person name="Lee J.H."/>
            <person name="Choi E."/>
            <person name="Choi E."/>
            <person name="Lee S.E."/>
            <person name="Jeon J."/>
            <person name="Kim H."/>
            <person name="Choi G."/>
            <person name="Song H."/>
            <person name="Lee J."/>
            <person name="Lee S.C."/>
            <person name="Kwon J.K."/>
            <person name="Lee H.Y."/>
            <person name="Koo N."/>
            <person name="Hong Y."/>
            <person name="Kim R.W."/>
            <person name="Kang W.H."/>
            <person name="Huh J.H."/>
            <person name="Kang B.C."/>
            <person name="Yang T.J."/>
            <person name="Lee Y.H."/>
            <person name="Bennetzen J.L."/>
            <person name="Choi D."/>
        </authorList>
    </citation>
    <scope>NUCLEOTIDE SEQUENCE [LARGE SCALE GENOMIC DNA]</scope>
    <source>
        <strain evidence="2">cv. PBC81</strain>
    </source>
</reference>
<dbReference type="AlphaFoldDB" id="A0A2G2VJU1"/>